<feature type="compositionally biased region" description="Low complexity" evidence="1">
    <location>
        <begin position="162"/>
        <end position="171"/>
    </location>
</feature>
<evidence type="ECO:0000256" key="1">
    <source>
        <dbReference type="SAM" id="MobiDB-lite"/>
    </source>
</evidence>
<comment type="caution">
    <text evidence="2">The sequence shown here is derived from an EMBL/GenBank/DDBJ whole genome shotgun (WGS) entry which is preliminary data.</text>
</comment>
<dbReference type="Proteomes" id="UP000186817">
    <property type="component" value="Unassembled WGS sequence"/>
</dbReference>
<name>A0A1Q9CYJ3_SYMMI</name>
<evidence type="ECO:0000313" key="3">
    <source>
        <dbReference type="Proteomes" id="UP000186817"/>
    </source>
</evidence>
<dbReference type="EMBL" id="LSRX01000832">
    <property type="protein sequence ID" value="OLP87993.1"/>
    <property type="molecule type" value="Genomic_DNA"/>
</dbReference>
<accession>A0A1Q9CYJ3</accession>
<sequence length="503" mass="55549">MKVSMWLFFLAKDARSIELDARGEGARHREGCGSGREPERSRADWEAWEREEEAEHRKAGRAYHPIPSVEVLQLLGEVPPGLSGRYCSRLRAEAQRRRASAVSEGSGGLMRRWLLLAVVFLLLPDTASRQRSLAASLAAELSSALPFREIEFTAAEPSALESADSASTARTARSRAEFDEDRGAEDEAISLEVLSRRDILGYHQMLLAIHELRQRIRLDIHLAIQRGSCLRCSFRHRRRMPGGRKQQVLGLGEEAPERFLGLLAPARRDCQGCQGPLDPERLRPPRGRRCQQQLRGLRRKSSSELTHMPELHANSSSSLWGMADAKGAFPECSGLGVALPAGRRSRLVFEVTGIPKEEKFAQVGIARVGADEADALQEAAESKLSVFTPLLDAICWTSCGDIQVRWPTDEGSSNVLLHTVPAGTDADPAAGNYSVKSGGPDERCWTLDWSLAPNASFSEFEQTEFEPNFGVGWGQTDFKLQRFRTPNFGVGHIFGVSLGADRI</sequence>
<organism evidence="2 3">
    <name type="scientific">Symbiodinium microadriaticum</name>
    <name type="common">Dinoflagellate</name>
    <name type="synonym">Zooxanthella microadriatica</name>
    <dbReference type="NCBI Taxonomy" id="2951"/>
    <lineage>
        <taxon>Eukaryota</taxon>
        <taxon>Sar</taxon>
        <taxon>Alveolata</taxon>
        <taxon>Dinophyceae</taxon>
        <taxon>Suessiales</taxon>
        <taxon>Symbiodiniaceae</taxon>
        <taxon>Symbiodinium</taxon>
    </lineage>
</organism>
<protein>
    <submittedName>
        <fullName evidence="2">Uncharacterized protein</fullName>
    </submittedName>
</protein>
<proteinExistence type="predicted"/>
<keyword evidence="3" id="KW-1185">Reference proteome</keyword>
<evidence type="ECO:0000313" key="2">
    <source>
        <dbReference type="EMBL" id="OLP87993.1"/>
    </source>
</evidence>
<reference evidence="2 3" key="1">
    <citation type="submission" date="2016-02" db="EMBL/GenBank/DDBJ databases">
        <title>Genome analysis of coral dinoflagellate symbionts highlights evolutionary adaptations to a symbiotic lifestyle.</title>
        <authorList>
            <person name="Aranda M."/>
            <person name="Li Y."/>
            <person name="Liew Y.J."/>
            <person name="Baumgarten S."/>
            <person name="Simakov O."/>
            <person name="Wilson M."/>
            <person name="Piel J."/>
            <person name="Ashoor H."/>
            <person name="Bougouffa S."/>
            <person name="Bajic V.B."/>
            <person name="Ryu T."/>
            <person name="Ravasi T."/>
            <person name="Bayer T."/>
            <person name="Micklem G."/>
            <person name="Kim H."/>
            <person name="Bhak J."/>
            <person name="Lajeunesse T.C."/>
            <person name="Voolstra C.R."/>
        </authorList>
    </citation>
    <scope>NUCLEOTIDE SEQUENCE [LARGE SCALE GENOMIC DNA]</scope>
    <source>
        <strain evidence="2 3">CCMP2467</strain>
    </source>
</reference>
<dbReference type="AlphaFoldDB" id="A0A1Q9CYJ3"/>
<dbReference type="OrthoDB" id="10545857at2759"/>
<feature type="region of interest" description="Disordered" evidence="1">
    <location>
        <begin position="158"/>
        <end position="181"/>
    </location>
</feature>
<gene>
    <name evidence="2" type="ORF">AK812_SmicGene30735</name>
</gene>